<comment type="similarity">
    <text evidence="1">Belongs to the universal stress protein A family.</text>
</comment>
<protein>
    <submittedName>
        <fullName evidence="3">Universal stress protein</fullName>
    </submittedName>
</protein>
<reference evidence="3 4" key="1">
    <citation type="submission" date="2019-10" db="EMBL/GenBank/DDBJ databases">
        <title>Rudanella paleaurantiibacter sp. nov., isolated from sludge.</title>
        <authorList>
            <person name="Xu S.Q."/>
        </authorList>
    </citation>
    <scope>NUCLEOTIDE SEQUENCE [LARGE SCALE GENOMIC DNA]</scope>
    <source>
        <strain evidence="3 4">HX-22-17</strain>
    </source>
</reference>
<dbReference type="Pfam" id="PF00582">
    <property type="entry name" value="Usp"/>
    <property type="match status" value="2"/>
</dbReference>
<dbReference type="EMBL" id="WELI01000001">
    <property type="protein sequence ID" value="KAB7733021.1"/>
    <property type="molecule type" value="Genomic_DNA"/>
</dbReference>
<sequence>MKTIVLATDFSDNAERAARFALQMAQAHNAQLVLVNAYQLFPENPIKAGDFPLSITEAREESLRALKKLGEKLRTPENAHIHIRAIAKEGGTREAILAVAHDEKADLLVLSTVGTAPQSAQVMGSVATDMVGETDVPLLLIPPSAQYGGIDNVALAIDLAGTTNAIALDAALRFARTFGAVVNILCVNDKPDDEETKKRAEHIRRLTAGQPHTLTIESAENVYEAILSFARAQKADLIMMLPQEHSWFARLLGAGETQRVARLTDIPLLAVV</sequence>
<dbReference type="InterPro" id="IPR006016">
    <property type="entry name" value="UspA"/>
</dbReference>
<dbReference type="PANTHER" id="PTHR46268:SF6">
    <property type="entry name" value="UNIVERSAL STRESS PROTEIN UP12"/>
    <property type="match status" value="1"/>
</dbReference>
<evidence type="ECO:0000313" key="3">
    <source>
        <dbReference type="EMBL" id="KAB7733021.1"/>
    </source>
</evidence>
<dbReference type="Gene3D" id="3.40.50.620">
    <property type="entry name" value="HUPs"/>
    <property type="match status" value="2"/>
</dbReference>
<dbReference type="Proteomes" id="UP000488299">
    <property type="component" value="Unassembled WGS sequence"/>
</dbReference>
<dbReference type="CDD" id="cd00293">
    <property type="entry name" value="USP-like"/>
    <property type="match status" value="2"/>
</dbReference>
<evidence type="ECO:0000313" key="4">
    <source>
        <dbReference type="Proteomes" id="UP000488299"/>
    </source>
</evidence>
<keyword evidence="4" id="KW-1185">Reference proteome</keyword>
<name>A0A7J5U5U9_9BACT</name>
<evidence type="ECO:0000259" key="2">
    <source>
        <dbReference type="Pfam" id="PF00582"/>
    </source>
</evidence>
<feature type="domain" description="UspA" evidence="2">
    <location>
        <begin position="1"/>
        <end position="142"/>
    </location>
</feature>
<feature type="domain" description="UspA" evidence="2">
    <location>
        <begin position="151"/>
        <end position="271"/>
    </location>
</feature>
<dbReference type="PANTHER" id="PTHR46268">
    <property type="entry name" value="STRESS RESPONSE PROTEIN NHAX"/>
    <property type="match status" value="1"/>
</dbReference>
<organism evidence="3 4">
    <name type="scientific">Rudanella paleaurantiibacter</name>
    <dbReference type="NCBI Taxonomy" id="2614655"/>
    <lineage>
        <taxon>Bacteria</taxon>
        <taxon>Pseudomonadati</taxon>
        <taxon>Bacteroidota</taxon>
        <taxon>Cytophagia</taxon>
        <taxon>Cytophagales</taxon>
        <taxon>Cytophagaceae</taxon>
        <taxon>Rudanella</taxon>
    </lineage>
</organism>
<dbReference type="RefSeq" id="WP_152122810.1">
    <property type="nucleotide sequence ID" value="NZ_WELI01000001.1"/>
</dbReference>
<gene>
    <name evidence="3" type="ORF">F5984_03515</name>
</gene>
<proteinExistence type="inferred from homology"/>
<evidence type="ECO:0000256" key="1">
    <source>
        <dbReference type="ARBA" id="ARBA00008791"/>
    </source>
</evidence>
<dbReference type="AlphaFoldDB" id="A0A7J5U5U9"/>
<dbReference type="SUPFAM" id="SSF52402">
    <property type="entry name" value="Adenine nucleotide alpha hydrolases-like"/>
    <property type="match status" value="2"/>
</dbReference>
<accession>A0A7J5U5U9</accession>
<dbReference type="PRINTS" id="PR01438">
    <property type="entry name" value="UNVRSLSTRESS"/>
</dbReference>
<dbReference type="InterPro" id="IPR014729">
    <property type="entry name" value="Rossmann-like_a/b/a_fold"/>
</dbReference>
<comment type="caution">
    <text evidence="3">The sequence shown here is derived from an EMBL/GenBank/DDBJ whole genome shotgun (WGS) entry which is preliminary data.</text>
</comment>
<dbReference type="InterPro" id="IPR006015">
    <property type="entry name" value="Universal_stress_UspA"/>
</dbReference>